<dbReference type="InterPro" id="IPR036390">
    <property type="entry name" value="WH_DNA-bd_sf"/>
</dbReference>
<dbReference type="InterPro" id="IPR036388">
    <property type="entry name" value="WH-like_DNA-bd_sf"/>
</dbReference>
<proteinExistence type="predicted"/>
<reference evidence="3 4" key="1">
    <citation type="journal article" date="2019" name="Int. J. Syst. Evol. Microbiol.">
        <title>The Global Catalogue of Microorganisms (GCM) 10K type strain sequencing project: providing services to taxonomists for standard genome sequencing and annotation.</title>
        <authorList>
            <consortium name="The Broad Institute Genomics Platform"/>
            <consortium name="The Broad Institute Genome Sequencing Center for Infectious Disease"/>
            <person name="Wu L."/>
            <person name="Ma J."/>
        </authorList>
    </citation>
    <scope>NUCLEOTIDE SEQUENCE [LARGE SCALE GENOMIC DNA]</scope>
    <source>
        <strain evidence="3 4">JCM 15478</strain>
    </source>
</reference>
<dbReference type="Gene3D" id="1.10.10.10">
    <property type="entry name" value="Winged helix-like DNA-binding domain superfamily/Winged helix DNA-binding domain"/>
    <property type="match status" value="1"/>
</dbReference>
<comment type="caution">
    <text evidence="3">The sequence shown here is derived from an EMBL/GenBank/DDBJ whole genome shotgun (WGS) entry which is preliminary data.</text>
</comment>
<dbReference type="InterPro" id="IPR000835">
    <property type="entry name" value="HTH_MarR-typ"/>
</dbReference>
<dbReference type="InterPro" id="IPR039422">
    <property type="entry name" value="MarR/SlyA-like"/>
</dbReference>
<evidence type="ECO:0000313" key="3">
    <source>
        <dbReference type="EMBL" id="GAA2068579.1"/>
    </source>
</evidence>
<name>A0ABN2VQ38_9ACTN</name>
<dbReference type="RefSeq" id="WP_344525703.1">
    <property type="nucleotide sequence ID" value="NZ_BAAAPE010000005.1"/>
</dbReference>
<gene>
    <name evidence="3" type="ORF">GCM10009801_16930</name>
</gene>
<accession>A0ABN2VQ38</accession>
<dbReference type="Proteomes" id="UP001500016">
    <property type="component" value="Unassembled WGS sequence"/>
</dbReference>
<keyword evidence="4" id="KW-1185">Reference proteome</keyword>
<dbReference type="Pfam" id="PF12802">
    <property type="entry name" value="MarR_2"/>
    <property type="match status" value="1"/>
</dbReference>
<dbReference type="PANTHER" id="PTHR33164">
    <property type="entry name" value="TRANSCRIPTIONAL REGULATOR, MARR FAMILY"/>
    <property type="match status" value="1"/>
</dbReference>
<organism evidence="3 4">
    <name type="scientific">Streptomyces albiaxialis</name>
    <dbReference type="NCBI Taxonomy" id="329523"/>
    <lineage>
        <taxon>Bacteria</taxon>
        <taxon>Bacillati</taxon>
        <taxon>Actinomycetota</taxon>
        <taxon>Actinomycetes</taxon>
        <taxon>Kitasatosporales</taxon>
        <taxon>Streptomycetaceae</taxon>
        <taxon>Streptomyces</taxon>
    </lineage>
</organism>
<protein>
    <submittedName>
        <fullName evidence="3">MarR family transcriptional regulator</fullName>
    </submittedName>
</protein>
<dbReference type="EMBL" id="BAAAPE010000005">
    <property type="protein sequence ID" value="GAA2068579.1"/>
    <property type="molecule type" value="Genomic_DNA"/>
</dbReference>
<dbReference type="SUPFAM" id="SSF46785">
    <property type="entry name" value="Winged helix' DNA-binding domain"/>
    <property type="match status" value="1"/>
</dbReference>
<dbReference type="PROSITE" id="PS50995">
    <property type="entry name" value="HTH_MARR_2"/>
    <property type="match status" value="1"/>
</dbReference>
<feature type="region of interest" description="Disordered" evidence="1">
    <location>
        <begin position="153"/>
        <end position="177"/>
    </location>
</feature>
<evidence type="ECO:0000256" key="1">
    <source>
        <dbReference type="SAM" id="MobiDB-lite"/>
    </source>
</evidence>
<sequence length="177" mass="19417">MTETDAQRTEEQPLRPEELGTYFALMEAVSLLQHAVERHLRAEGDLSYVQFQLLARLAGSDGALTMTELADGVVYSRSGLTHQAGLLEKAGLVTRGPSPDDHRATLVALTEAGRERVDQVLPGHVQVARRLLFDPLSAQDVESLGSIMTRVRDHMRDLPPRSAAPRRGRGGEQRANS</sequence>
<dbReference type="PRINTS" id="PR00598">
    <property type="entry name" value="HTHMARR"/>
</dbReference>
<feature type="domain" description="HTH marR-type" evidence="2">
    <location>
        <begin position="22"/>
        <end position="153"/>
    </location>
</feature>
<dbReference type="SMART" id="SM00347">
    <property type="entry name" value="HTH_MARR"/>
    <property type="match status" value="1"/>
</dbReference>
<evidence type="ECO:0000313" key="4">
    <source>
        <dbReference type="Proteomes" id="UP001500016"/>
    </source>
</evidence>
<dbReference type="PANTHER" id="PTHR33164:SF99">
    <property type="entry name" value="MARR FAMILY REGULATORY PROTEIN"/>
    <property type="match status" value="1"/>
</dbReference>
<evidence type="ECO:0000259" key="2">
    <source>
        <dbReference type="PROSITE" id="PS50995"/>
    </source>
</evidence>